<feature type="compositionally biased region" description="Low complexity" evidence="3">
    <location>
        <begin position="286"/>
        <end position="305"/>
    </location>
</feature>
<dbReference type="InterPro" id="IPR051263">
    <property type="entry name" value="C-type_cytochrome_biogenesis"/>
</dbReference>
<dbReference type="PANTHER" id="PTHR47870:SF4">
    <property type="entry name" value="CYTOCHROME C-TYPE BIOGENESIS PROTEIN CYCH"/>
    <property type="match status" value="1"/>
</dbReference>
<comment type="subcellular location">
    <subcellularLocation>
        <location evidence="1">Cell envelope</location>
    </subcellularLocation>
</comment>
<dbReference type="SUPFAM" id="SSF48452">
    <property type="entry name" value="TPR-like"/>
    <property type="match status" value="1"/>
</dbReference>
<keyword evidence="4" id="KW-0472">Membrane</keyword>
<evidence type="ECO:0000256" key="2">
    <source>
        <dbReference type="ARBA" id="ARBA00022748"/>
    </source>
</evidence>
<dbReference type="Gene3D" id="1.25.40.10">
    <property type="entry name" value="Tetratricopeptide repeat domain"/>
    <property type="match status" value="1"/>
</dbReference>
<dbReference type="InterPro" id="IPR017560">
    <property type="entry name" value="Cyt_c_biogenesis_CcmI"/>
</dbReference>
<comment type="caution">
    <text evidence="5">The sequence shown here is derived from an EMBL/GenBank/DDBJ whole genome shotgun (WGS) entry which is preliminary data.</text>
</comment>
<sequence>MSPLWIALALLLVPALWLMSVPLRSAQRVHDDQQAFEANDLGAQQNVAIFRRRLASLEAAKARGEVSDEAFAQDKLTLERSLLEDTALMRRRALASPGSGRLVVPLVMVIMVMASLTWYYVEGAEGDLALLAVQRELQADPEATLPEYLARLEQEAARQPNNPNVWAALFPLYRDSGRSTKALDALNQLIALEGRAPSLLAQLAQLRFFMAGRELTPEVQALIDETQALDPREPTILGLLGLHAFDSGDYELAIDRWRRAVASVNDPDAVASFREGIRVAQEQLDEANANADGDANTAANPDAQE</sequence>
<dbReference type="InterPro" id="IPR011990">
    <property type="entry name" value="TPR-like_helical_dom_sf"/>
</dbReference>
<proteinExistence type="predicted"/>
<dbReference type="Proteomes" id="UP001165542">
    <property type="component" value="Unassembled WGS sequence"/>
</dbReference>
<name>A0ABT2EA46_9GAMM</name>
<protein>
    <submittedName>
        <fullName evidence="5">C-type cytochrome biogenesis protein CcmI</fullName>
    </submittedName>
</protein>
<dbReference type="RefSeq" id="WP_259034954.1">
    <property type="nucleotide sequence ID" value="NZ_JAJISC010000002.1"/>
</dbReference>
<keyword evidence="4" id="KW-0812">Transmembrane</keyword>
<feature type="region of interest" description="Disordered" evidence="3">
    <location>
        <begin position="284"/>
        <end position="305"/>
    </location>
</feature>
<keyword evidence="4" id="KW-1133">Transmembrane helix</keyword>
<dbReference type="NCBIfam" id="TIGR03142">
    <property type="entry name" value="cytochro_ccmI"/>
    <property type="match status" value="1"/>
</dbReference>
<evidence type="ECO:0000256" key="3">
    <source>
        <dbReference type="SAM" id="MobiDB-lite"/>
    </source>
</evidence>
<gene>
    <name evidence="5" type="primary">ccmI</name>
    <name evidence="5" type="ORF">LLY24_03805</name>
</gene>
<organism evidence="5 6">
    <name type="scientific">Halomonas dongshanensis</name>
    <dbReference type="NCBI Taxonomy" id="2890835"/>
    <lineage>
        <taxon>Bacteria</taxon>
        <taxon>Pseudomonadati</taxon>
        <taxon>Pseudomonadota</taxon>
        <taxon>Gammaproteobacteria</taxon>
        <taxon>Oceanospirillales</taxon>
        <taxon>Halomonadaceae</taxon>
        <taxon>Halomonas</taxon>
    </lineage>
</organism>
<keyword evidence="6" id="KW-1185">Reference proteome</keyword>
<dbReference type="PANTHER" id="PTHR47870">
    <property type="entry name" value="CYTOCHROME C-TYPE BIOGENESIS PROTEIN CCMH"/>
    <property type="match status" value="1"/>
</dbReference>
<evidence type="ECO:0000313" key="6">
    <source>
        <dbReference type="Proteomes" id="UP001165542"/>
    </source>
</evidence>
<reference evidence="5" key="1">
    <citation type="submission" date="2021-11" db="EMBL/GenBank/DDBJ databases">
        <title>Halomonas sp., isolated from a coastal aquaculture zone in Dongshan Bay.</title>
        <authorList>
            <person name="Lin W."/>
        </authorList>
    </citation>
    <scope>NUCLEOTIDE SEQUENCE</scope>
    <source>
        <strain evidence="5">Yzlin-01</strain>
    </source>
</reference>
<keyword evidence="2" id="KW-0201">Cytochrome c-type biogenesis</keyword>
<dbReference type="EMBL" id="JAJISC010000002">
    <property type="protein sequence ID" value="MCS2608444.1"/>
    <property type="molecule type" value="Genomic_DNA"/>
</dbReference>
<evidence type="ECO:0000256" key="4">
    <source>
        <dbReference type="SAM" id="Phobius"/>
    </source>
</evidence>
<evidence type="ECO:0000313" key="5">
    <source>
        <dbReference type="EMBL" id="MCS2608444.1"/>
    </source>
</evidence>
<feature type="transmembrane region" description="Helical" evidence="4">
    <location>
        <begin position="102"/>
        <end position="121"/>
    </location>
</feature>
<accession>A0ABT2EA46</accession>
<evidence type="ECO:0000256" key="1">
    <source>
        <dbReference type="ARBA" id="ARBA00004196"/>
    </source>
</evidence>